<dbReference type="AlphaFoldDB" id="A0A392UV63"/>
<accession>A0A392UV63</accession>
<reference evidence="2 3" key="1">
    <citation type="journal article" date="2018" name="Front. Plant Sci.">
        <title>Red Clover (Trifolium pratense) and Zigzag Clover (T. medium) - A Picture of Genomic Similarities and Differences.</title>
        <authorList>
            <person name="Dluhosova J."/>
            <person name="Istvanek J."/>
            <person name="Nedelnik J."/>
            <person name="Repkova J."/>
        </authorList>
    </citation>
    <scope>NUCLEOTIDE SEQUENCE [LARGE SCALE GENOMIC DNA]</scope>
    <source>
        <strain evidence="3">cv. 10/8</strain>
        <tissue evidence="2">Leaf</tissue>
    </source>
</reference>
<proteinExistence type="predicted"/>
<comment type="caution">
    <text evidence="2">The sequence shown here is derived from an EMBL/GenBank/DDBJ whole genome shotgun (WGS) entry which is preliminary data.</text>
</comment>
<sequence length="31" mass="3206">LGVSPYLMTPSLSMSASLSSSAVSDEEDDET</sequence>
<dbReference type="EMBL" id="LXQA010888727">
    <property type="protein sequence ID" value="MCI75685.1"/>
    <property type="molecule type" value="Genomic_DNA"/>
</dbReference>
<feature type="region of interest" description="Disordered" evidence="1">
    <location>
        <begin position="1"/>
        <end position="31"/>
    </location>
</feature>
<protein>
    <submittedName>
        <fullName evidence="2">Uncharacterized protein</fullName>
    </submittedName>
</protein>
<feature type="compositionally biased region" description="Low complexity" evidence="1">
    <location>
        <begin position="11"/>
        <end position="23"/>
    </location>
</feature>
<evidence type="ECO:0000256" key="1">
    <source>
        <dbReference type="SAM" id="MobiDB-lite"/>
    </source>
</evidence>
<dbReference type="Proteomes" id="UP000265520">
    <property type="component" value="Unassembled WGS sequence"/>
</dbReference>
<keyword evidence="3" id="KW-1185">Reference proteome</keyword>
<evidence type="ECO:0000313" key="2">
    <source>
        <dbReference type="EMBL" id="MCI75685.1"/>
    </source>
</evidence>
<evidence type="ECO:0000313" key="3">
    <source>
        <dbReference type="Proteomes" id="UP000265520"/>
    </source>
</evidence>
<name>A0A392UV63_9FABA</name>
<feature type="non-terminal residue" evidence="2">
    <location>
        <position position="1"/>
    </location>
</feature>
<organism evidence="2 3">
    <name type="scientific">Trifolium medium</name>
    <dbReference type="NCBI Taxonomy" id="97028"/>
    <lineage>
        <taxon>Eukaryota</taxon>
        <taxon>Viridiplantae</taxon>
        <taxon>Streptophyta</taxon>
        <taxon>Embryophyta</taxon>
        <taxon>Tracheophyta</taxon>
        <taxon>Spermatophyta</taxon>
        <taxon>Magnoliopsida</taxon>
        <taxon>eudicotyledons</taxon>
        <taxon>Gunneridae</taxon>
        <taxon>Pentapetalae</taxon>
        <taxon>rosids</taxon>
        <taxon>fabids</taxon>
        <taxon>Fabales</taxon>
        <taxon>Fabaceae</taxon>
        <taxon>Papilionoideae</taxon>
        <taxon>50 kb inversion clade</taxon>
        <taxon>NPAAA clade</taxon>
        <taxon>Hologalegina</taxon>
        <taxon>IRL clade</taxon>
        <taxon>Trifolieae</taxon>
        <taxon>Trifolium</taxon>
    </lineage>
</organism>